<evidence type="ECO:0000256" key="5">
    <source>
        <dbReference type="ARBA" id="ARBA00022840"/>
    </source>
</evidence>
<dbReference type="SUPFAM" id="SSF52402">
    <property type="entry name" value="Adenine nucleotide alpha hydrolases-like"/>
    <property type="match status" value="1"/>
</dbReference>
<dbReference type="CDD" id="cd01998">
    <property type="entry name" value="MnmA_TRMU-like"/>
    <property type="match status" value="1"/>
</dbReference>
<feature type="region of interest" description="Interaction with tRNA" evidence="9">
    <location>
        <begin position="146"/>
        <end position="148"/>
    </location>
</feature>
<dbReference type="Pfam" id="PF20259">
    <property type="entry name" value="tRNA_Me_trans_M"/>
    <property type="match status" value="1"/>
</dbReference>
<keyword evidence="6 9" id="KW-0694">RNA-binding</keyword>
<feature type="active site" description="Nucleophile" evidence="9">
    <location>
        <position position="100"/>
    </location>
</feature>
<feature type="site" description="Interaction with tRNA" evidence="9">
    <location>
        <position position="345"/>
    </location>
</feature>
<feature type="binding site" evidence="9">
    <location>
        <position position="35"/>
    </location>
    <ligand>
        <name>ATP</name>
        <dbReference type="ChEBI" id="CHEBI:30616"/>
    </ligand>
</feature>
<dbReference type="PANTHER" id="PTHR11933:SF5">
    <property type="entry name" value="MITOCHONDRIAL TRNA-SPECIFIC 2-THIOURIDYLASE 1"/>
    <property type="match status" value="1"/>
</dbReference>
<evidence type="ECO:0000256" key="9">
    <source>
        <dbReference type="HAMAP-Rule" id="MF_00144"/>
    </source>
</evidence>
<keyword evidence="13" id="KW-1185">Reference proteome</keyword>
<feature type="domain" description="tRNA-specific 2-thiouridylase MnmA-like C-terminal" evidence="10">
    <location>
        <begin position="283"/>
        <end position="361"/>
    </location>
</feature>
<dbReference type="InterPro" id="IPR046885">
    <property type="entry name" value="MnmA-like_C"/>
</dbReference>
<dbReference type="InterPro" id="IPR014729">
    <property type="entry name" value="Rossmann-like_a/b/a_fold"/>
</dbReference>
<proteinExistence type="inferred from homology"/>
<dbReference type="InterPro" id="IPR023382">
    <property type="entry name" value="MnmA-like_central_sf"/>
</dbReference>
<dbReference type="NCBIfam" id="TIGR00420">
    <property type="entry name" value="trmU"/>
    <property type="match status" value="1"/>
</dbReference>
<feature type="site" description="Interaction with tRNA" evidence="9">
    <location>
        <position position="125"/>
    </location>
</feature>
<dbReference type="Pfam" id="PF20258">
    <property type="entry name" value="tRNA_Me_trans_C"/>
    <property type="match status" value="1"/>
</dbReference>
<evidence type="ECO:0000256" key="6">
    <source>
        <dbReference type="ARBA" id="ARBA00022884"/>
    </source>
</evidence>
<sequence>MSAPRVIVGLSGGVDSAVAAHLLMQQGYAVEGLFMKNWEEDDAPGYCSAAEDLADAQAAADRLGIPLRAVNFATEYWDRVFEAFLAEYRALRTPNPDVLCNSEIKFRAFLDHALDLGANWIATGHYARVSHGGAGSRLQLARDAGKDQTYFLHRLTQPQLGRALFPLADLSKANVRGIARRLGLANADKKDSTGICFIGERRFADFLARWLPADPGPIETPAGQVVGEHRGLAWYTIGQRSGLRIGGVRDAGEAPWFVAAKDAARNTLVVVQGAEHPLLYAAGLRAEQLHWIAGRPPVTADRLPFACLCRLRHRQPLQPCTLVAYDNEVCRVRFAEPQRAVTPGQSVVFYLRDECLGGAVIAAAA</sequence>
<dbReference type="NCBIfam" id="NF001138">
    <property type="entry name" value="PRK00143.1"/>
    <property type="match status" value="1"/>
</dbReference>
<protein>
    <recommendedName>
        <fullName evidence="9">tRNA-specific 2-thiouridylase MnmA</fullName>
        <ecNumber evidence="9">2.8.1.13</ecNumber>
    </recommendedName>
</protein>
<keyword evidence="9" id="KW-0963">Cytoplasm</keyword>
<evidence type="ECO:0000256" key="1">
    <source>
        <dbReference type="ARBA" id="ARBA00022555"/>
    </source>
</evidence>
<evidence type="ECO:0000313" key="13">
    <source>
        <dbReference type="Proteomes" id="UP000748752"/>
    </source>
</evidence>
<evidence type="ECO:0000256" key="7">
    <source>
        <dbReference type="ARBA" id="ARBA00023157"/>
    </source>
</evidence>
<dbReference type="Proteomes" id="UP000748752">
    <property type="component" value="Unassembled WGS sequence"/>
</dbReference>
<evidence type="ECO:0000256" key="3">
    <source>
        <dbReference type="ARBA" id="ARBA00022694"/>
    </source>
</evidence>
<dbReference type="Gene3D" id="2.40.30.10">
    <property type="entry name" value="Translation factors"/>
    <property type="match status" value="1"/>
</dbReference>
<dbReference type="EMBL" id="NRRV01000010">
    <property type="protein sequence ID" value="MBK1630309.1"/>
    <property type="molecule type" value="Genomic_DNA"/>
</dbReference>
<dbReference type="EC" id="2.8.1.13" evidence="9"/>
<accession>A0ABS1CFM4</accession>
<dbReference type="RefSeq" id="WP_200235091.1">
    <property type="nucleotide sequence ID" value="NZ_NRRV01000010.1"/>
</dbReference>
<comment type="function">
    <text evidence="9">Catalyzes the 2-thiolation of uridine at the wobble position (U34) of tRNA, leading to the formation of s(2)U34.</text>
</comment>
<dbReference type="Pfam" id="PF03054">
    <property type="entry name" value="tRNA_Me_trans"/>
    <property type="match status" value="1"/>
</dbReference>
<evidence type="ECO:0000256" key="4">
    <source>
        <dbReference type="ARBA" id="ARBA00022741"/>
    </source>
</evidence>
<evidence type="ECO:0000259" key="11">
    <source>
        <dbReference type="Pfam" id="PF20259"/>
    </source>
</evidence>
<keyword evidence="2 9" id="KW-0808">Transferase</keyword>
<comment type="caution">
    <text evidence="9">Lacks conserved residue(s) required for the propagation of feature annotation.</text>
</comment>
<comment type="catalytic activity">
    <reaction evidence="8 9">
        <text>S-sulfanyl-L-cysteinyl-[protein] + uridine(34) in tRNA + AH2 + ATP = 2-thiouridine(34) in tRNA + L-cysteinyl-[protein] + A + AMP + diphosphate + H(+)</text>
        <dbReference type="Rhea" id="RHEA:47032"/>
        <dbReference type="Rhea" id="RHEA-COMP:10131"/>
        <dbReference type="Rhea" id="RHEA-COMP:11726"/>
        <dbReference type="Rhea" id="RHEA-COMP:11727"/>
        <dbReference type="Rhea" id="RHEA-COMP:11728"/>
        <dbReference type="ChEBI" id="CHEBI:13193"/>
        <dbReference type="ChEBI" id="CHEBI:15378"/>
        <dbReference type="ChEBI" id="CHEBI:17499"/>
        <dbReference type="ChEBI" id="CHEBI:29950"/>
        <dbReference type="ChEBI" id="CHEBI:30616"/>
        <dbReference type="ChEBI" id="CHEBI:33019"/>
        <dbReference type="ChEBI" id="CHEBI:61963"/>
        <dbReference type="ChEBI" id="CHEBI:65315"/>
        <dbReference type="ChEBI" id="CHEBI:87170"/>
        <dbReference type="ChEBI" id="CHEBI:456215"/>
        <dbReference type="EC" id="2.8.1.13"/>
    </reaction>
</comment>
<dbReference type="HAMAP" id="MF_00144">
    <property type="entry name" value="tRNA_thiouridyl_MnmA"/>
    <property type="match status" value="1"/>
</dbReference>
<evidence type="ECO:0000256" key="8">
    <source>
        <dbReference type="ARBA" id="ARBA00051542"/>
    </source>
</evidence>
<dbReference type="Gene3D" id="3.40.50.620">
    <property type="entry name" value="HUPs"/>
    <property type="match status" value="1"/>
</dbReference>
<feature type="active site" description="Cysteine persulfide intermediate" evidence="9">
    <location>
        <position position="196"/>
    </location>
</feature>
<keyword evidence="7" id="KW-1015">Disulfide bond</keyword>
<keyword evidence="1 9" id="KW-0820">tRNA-binding</keyword>
<dbReference type="InterPro" id="IPR046884">
    <property type="entry name" value="MnmA-like_central"/>
</dbReference>
<comment type="caution">
    <text evidence="12">The sequence shown here is derived from an EMBL/GenBank/DDBJ whole genome shotgun (WGS) entry which is preliminary data.</text>
</comment>
<evidence type="ECO:0000259" key="10">
    <source>
        <dbReference type="Pfam" id="PF20258"/>
    </source>
</evidence>
<feature type="binding site" evidence="9">
    <location>
        <begin position="9"/>
        <end position="16"/>
    </location>
    <ligand>
        <name>ATP</name>
        <dbReference type="ChEBI" id="CHEBI:30616"/>
    </ligand>
</feature>
<evidence type="ECO:0000313" key="12">
    <source>
        <dbReference type="EMBL" id="MBK1630309.1"/>
    </source>
</evidence>
<evidence type="ECO:0000256" key="2">
    <source>
        <dbReference type="ARBA" id="ARBA00022679"/>
    </source>
</evidence>
<keyword evidence="4 9" id="KW-0547">Nucleotide-binding</keyword>
<name>A0ABS1CFM4_9GAMM</name>
<gene>
    <name evidence="9" type="primary">mnmA</name>
    <name evidence="12" type="ORF">CKO31_06015</name>
</gene>
<feature type="domain" description="tRNA-specific 2-thiouridylase MnmA-like central" evidence="11">
    <location>
        <begin position="205"/>
        <end position="272"/>
    </location>
</feature>
<keyword evidence="5 9" id="KW-0067">ATP-binding</keyword>
<comment type="similarity">
    <text evidence="9">Belongs to the MnmA/TRMU family.</text>
</comment>
<keyword evidence="3 9" id="KW-0819">tRNA processing</keyword>
<feature type="binding site" evidence="9">
    <location>
        <position position="124"/>
    </location>
    <ligand>
        <name>ATP</name>
        <dbReference type="ChEBI" id="CHEBI:30616"/>
    </ligand>
</feature>
<dbReference type="Gene3D" id="2.30.30.280">
    <property type="entry name" value="Adenine nucleotide alpha hydrolases-like domains"/>
    <property type="match status" value="1"/>
</dbReference>
<organism evidence="12 13">
    <name type="scientific">Thiohalocapsa halophila</name>
    <dbReference type="NCBI Taxonomy" id="69359"/>
    <lineage>
        <taxon>Bacteria</taxon>
        <taxon>Pseudomonadati</taxon>
        <taxon>Pseudomonadota</taxon>
        <taxon>Gammaproteobacteria</taxon>
        <taxon>Chromatiales</taxon>
        <taxon>Chromatiaceae</taxon>
        <taxon>Thiohalocapsa</taxon>
    </lineage>
</organism>
<dbReference type="InterPro" id="IPR004506">
    <property type="entry name" value="MnmA-like"/>
</dbReference>
<reference evidence="12 13" key="1">
    <citation type="journal article" date="2020" name="Microorganisms">
        <title>Osmotic Adaptation and Compatible Solute Biosynthesis of Phototrophic Bacteria as Revealed from Genome Analyses.</title>
        <authorList>
            <person name="Imhoff J.F."/>
            <person name="Rahn T."/>
            <person name="Kunzel S."/>
            <person name="Keller A."/>
            <person name="Neulinger S.C."/>
        </authorList>
    </citation>
    <scope>NUCLEOTIDE SEQUENCE [LARGE SCALE GENOMIC DNA]</scope>
    <source>
        <strain evidence="12 13">DSM 6210</strain>
    </source>
</reference>
<comment type="subcellular location">
    <subcellularLocation>
        <location evidence="9">Cytoplasm</location>
    </subcellularLocation>
</comment>
<feature type="region of interest" description="Interaction with target base in tRNA" evidence="9">
    <location>
        <begin position="95"/>
        <end position="97"/>
    </location>
</feature>
<dbReference type="PANTHER" id="PTHR11933">
    <property type="entry name" value="TRNA 5-METHYLAMINOMETHYL-2-THIOURIDYLATE -METHYLTRANSFERASE"/>
    <property type="match status" value="1"/>
</dbReference>